<dbReference type="CDD" id="cd00130">
    <property type="entry name" value="PAS"/>
    <property type="match status" value="2"/>
</dbReference>
<dbReference type="Gene3D" id="1.10.287.130">
    <property type="match status" value="1"/>
</dbReference>
<keyword evidence="3" id="KW-0597">Phosphoprotein</keyword>
<comment type="catalytic activity">
    <reaction evidence="1">
        <text>ATP + protein L-histidine = ADP + protein N-phospho-L-histidine.</text>
        <dbReference type="EC" id="2.7.13.3"/>
    </reaction>
</comment>
<dbReference type="Gene3D" id="3.30.565.10">
    <property type="entry name" value="Histidine kinase-like ATPase, C-terminal domain"/>
    <property type="match status" value="1"/>
</dbReference>
<dbReference type="SUPFAM" id="SSF47384">
    <property type="entry name" value="Homodimeric domain of signal transducing histidine kinase"/>
    <property type="match status" value="1"/>
</dbReference>
<dbReference type="InterPro" id="IPR001610">
    <property type="entry name" value="PAC"/>
</dbReference>
<dbReference type="Pfam" id="PF13426">
    <property type="entry name" value="PAS_9"/>
    <property type="match status" value="1"/>
</dbReference>
<dbReference type="CDD" id="cd00082">
    <property type="entry name" value="HisKA"/>
    <property type="match status" value="1"/>
</dbReference>
<evidence type="ECO:0000256" key="3">
    <source>
        <dbReference type="ARBA" id="ARBA00022553"/>
    </source>
</evidence>
<keyword evidence="9" id="KW-1185">Reference proteome</keyword>
<dbReference type="SMART" id="SM00387">
    <property type="entry name" value="HATPase_c"/>
    <property type="match status" value="1"/>
</dbReference>
<dbReference type="RefSeq" id="WP_377065081.1">
    <property type="nucleotide sequence ID" value="NZ_JBHSJJ010000006.1"/>
</dbReference>
<evidence type="ECO:0000256" key="2">
    <source>
        <dbReference type="ARBA" id="ARBA00012438"/>
    </source>
</evidence>
<keyword evidence="4" id="KW-0808">Transferase</keyword>
<dbReference type="Pfam" id="PF02518">
    <property type="entry name" value="HATPase_c"/>
    <property type="match status" value="1"/>
</dbReference>
<evidence type="ECO:0000256" key="4">
    <source>
        <dbReference type="ARBA" id="ARBA00022679"/>
    </source>
</evidence>
<accession>A0ABV9T2B5</accession>
<dbReference type="Pfam" id="PF08447">
    <property type="entry name" value="PAS_3"/>
    <property type="match status" value="1"/>
</dbReference>
<dbReference type="Gene3D" id="2.10.70.100">
    <property type="match status" value="1"/>
</dbReference>
<gene>
    <name evidence="8" type="ORF">ACFPFU_12835</name>
</gene>
<evidence type="ECO:0000256" key="1">
    <source>
        <dbReference type="ARBA" id="ARBA00000085"/>
    </source>
</evidence>
<dbReference type="Gene3D" id="3.30.450.20">
    <property type="entry name" value="PAS domain"/>
    <property type="match status" value="2"/>
</dbReference>
<dbReference type="InterPro" id="IPR035965">
    <property type="entry name" value="PAS-like_dom_sf"/>
</dbReference>
<dbReference type="SUPFAM" id="SSF55785">
    <property type="entry name" value="PYP-like sensor domain (PAS domain)"/>
    <property type="match status" value="2"/>
</dbReference>
<dbReference type="InterPro" id="IPR052162">
    <property type="entry name" value="Sensor_kinase/Photoreceptor"/>
</dbReference>
<evidence type="ECO:0000313" key="9">
    <source>
        <dbReference type="Proteomes" id="UP001595818"/>
    </source>
</evidence>
<dbReference type="InterPro" id="IPR013655">
    <property type="entry name" value="PAS_fold_3"/>
</dbReference>
<protein>
    <recommendedName>
        <fullName evidence="2">histidine kinase</fullName>
        <ecNumber evidence="2">2.7.13.3</ecNumber>
    </recommendedName>
</protein>
<dbReference type="PROSITE" id="PS50112">
    <property type="entry name" value="PAS"/>
    <property type="match status" value="2"/>
</dbReference>
<dbReference type="SMART" id="SM00388">
    <property type="entry name" value="HisKA"/>
    <property type="match status" value="1"/>
</dbReference>
<dbReference type="PANTHER" id="PTHR43304">
    <property type="entry name" value="PHYTOCHROME-LIKE PROTEIN CPH1"/>
    <property type="match status" value="1"/>
</dbReference>
<dbReference type="InterPro" id="IPR036890">
    <property type="entry name" value="HATPase_C_sf"/>
</dbReference>
<feature type="domain" description="Histidine kinase" evidence="6">
    <location>
        <begin position="275"/>
        <end position="490"/>
    </location>
</feature>
<dbReference type="NCBIfam" id="TIGR00229">
    <property type="entry name" value="sensory_box"/>
    <property type="match status" value="1"/>
</dbReference>
<evidence type="ECO:0000259" key="7">
    <source>
        <dbReference type="PROSITE" id="PS50112"/>
    </source>
</evidence>
<name>A0ABV9T2B5_9BACT</name>
<comment type="caution">
    <text evidence="8">The sequence shown here is derived from an EMBL/GenBank/DDBJ whole genome shotgun (WGS) entry which is preliminary data.</text>
</comment>
<proteinExistence type="predicted"/>
<dbReference type="PROSITE" id="PS50109">
    <property type="entry name" value="HIS_KIN"/>
    <property type="match status" value="1"/>
</dbReference>
<dbReference type="InterPro" id="IPR036097">
    <property type="entry name" value="HisK_dim/P_sf"/>
</dbReference>
<dbReference type="Proteomes" id="UP001595818">
    <property type="component" value="Unassembled WGS sequence"/>
</dbReference>
<sequence>MNLNFLFQESFDRFPDGIVICNTKAQILLANKKAEELFGYSPGELVSKNIEILIPDSFKSHHAVYFEKYALNPVSRNMSSRNFLKGLRKDGDEFYVSVAINSIKDDELYLIATIRDISDFIDLNIQLEKVHAQLKEALKISNLGNWENNLVGGTLFWSEEVFEIFDIDPKEWKPSYQSFIELVHPDDRQLLVESYTNSLKNNIPYNIVHRYITPGGELKYLRERGQNHYDDKGKPIKSVGTVQDVTLFQNQKILLKEYIKKVELKNQELEEYTYVAAHDLQDPVSNIRGLIEVAIDVIQNNDSKSTDVIKYLELVKKSGERLTKLISGLMETARLGKGNSFTEVDTKKTVSEVLQDLRLKITSNNANIDFSNLPVVQGNEFELRLLFQNLISNAIKYRKKDTTPIIKIDCHDSGHEWLFSVEDNGLGIEAKHKDTLFKMFRRLHGSDEIEGTGIGLAQCKKIVSLHKGEIWFESNFGEGTIFYFTLNKQQSW</sequence>
<organism evidence="8 9">
    <name type="scientific">Negadavirga shengliensis</name>
    <dbReference type="NCBI Taxonomy" id="1389218"/>
    <lineage>
        <taxon>Bacteria</taxon>
        <taxon>Pseudomonadati</taxon>
        <taxon>Bacteroidota</taxon>
        <taxon>Cytophagia</taxon>
        <taxon>Cytophagales</taxon>
        <taxon>Cyclobacteriaceae</taxon>
        <taxon>Negadavirga</taxon>
    </lineage>
</organism>
<dbReference type="SMART" id="SM00086">
    <property type="entry name" value="PAC"/>
    <property type="match status" value="2"/>
</dbReference>
<reference evidence="9" key="1">
    <citation type="journal article" date="2019" name="Int. J. Syst. Evol. Microbiol.">
        <title>The Global Catalogue of Microorganisms (GCM) 10K type strain sequencing project: providing services to taxonomists for standard genome sequencing and annotation.</title>
        <authorList>
            <consortium name="The Broad Institute Genomics Platform"/>
            <consortium name="The Broad Institute Genome Sequencing Center for Infectious Disease"/>
            <person name="Wu L."/>
            <person name="Ma J."/>
        </authorList>
    </citation>
    <scope>NUCLEOTIDE SEQUENCE [LARGE SCALE GENOMIC DNA]</scope>
    <source>
        <strain evidence="9">CGMCC 4.7466</strain>
    </source>
</reference>
<dbReference type="InterPro" id="IPR003661">
    <property type="entry name" value="HisK_dim/P_dom"/>
</dbReference>
<evidence type="ECO:0000256" key="5">
    <source>
        <dbReference type="ARBA" id="ARBA00022777"/>
    </source>
</evidence>
<dbReference type="Pfam" id="PF00512">
    <property type="entry name" value="HisKA"/>
    <property type="match status" value="1"/>
</dbReference>
<feature type="domain" description="PAS" evidence="7">
    <location>
        <begin position="7"/>
        <end position="57"/>
    </location>
</feature>
<dbReference type="InterPro" id="IPR005467">
    <property type="entry name" value="His_kinase_dom"/>
</dbReference>
<dbReference type="InterPro" id="IPR003594">
    <property type="entry name" value="HATPase_dom"/>
</dbReference>
<dbReference type="InterPro" id="IPR004358">
    <property type="entry name" value="Sig_transdc_His_kin-like_C"/>
</dbReference>
<dbReference type="SUPFAM" id="SSF55874">
    <property type="entry name" value="ATPase domain of HSP90 chaperone/DNA topoisomerase II/histidine kinase"/>
    <property type="match status" value="1"/>
</dbReference>
<dbReference type="SMART" id="SM00091">
    <property type="entry name" value="PAS"/>
    <property type="match status" value="2"/>
</dbReference>
<dbReference type="EC" id="2.7.13.3" evidence="2"/>
<evidence type="ECO:0000259" key="6">
    <source>
        <dbReference type="PROSITE" id="PS50109"/>
    </source>
</evidence>
<dbReference type="InterPro" id="IPR000014">
    <property type="entry name" value="PAS"/>
</dbReference>
<dbReference type="EMBL" id="JBHSJJ010000006">
    <property type="protein sequence ID" value="MFC4872574.1"/>
    <property type="molecule type" value="Genomic_DNA"/>
</dbReference>
<keyword evidence="5" id="KW-0418">Kinase</keyword>
<dbReference type="PRINTS" id="PR00344">
    <property type="entry name" value="BCTRLSENSOR"/>
</dbReference>
<evidence type="ECO:0000313" key="8">
    <source>
        <dbReference type="EMBL" id="MFC4872574.1"/>
    </source>
</evidence>
<feature type="domain" description="PAS" evidence="7">
    <location>
        <begin position="130"/>
        <end position="202"/>
    </location>
</feature>
<dbReference type="PANTHER" id="PTHR43304:SF1">
    <property type="entry name" value="PAC DOMAIN-CONTAINING PROTEIN"/>
    <property type="match status" value="1"/>
</dbReference>